<dbReference type="InterPro" id="IPR036628">
    <property type="entry name" value="Clp_N_dom_sf"/>
</dbReference>
<feature type="domain" description="Clp R" evidence="2">
    <location>
        <begin position="2"/>
        <end position="152"/>
    </location>
</feature>
<dbReference type="SUPFAM" id="SSF81923">
    <property type="entry name" value="Double Clp-N motif"/>
    <property type="match status" value="1"/>
</dbReference>
<accession>A0ABP8ASP9</accession>
<dbReference type="InterPro" id="IPR004176">
    <property type="entry name" value="Clp_R_N"/>
</dbReference>
<proteinExistence type="predicted"/>
<comment type="caution">
    <text evidence="3">The sequence shown here is derived from an EMBL/GenBank/DDBJ whole genome shotgun (WGS) entry which is preliminary data.</text>
</comment>
<keyword evidence="1" id="KW-0677">Repeat</keyword>
<dbReference type="RefSeq" id="WP_344775996.1">
    <property type="nucleotide sequence ID" value="NZ_BAABBX010000014.1"/>
</dbReference>
<gene>
    <name evidence="3" type="ORF">GCM10022288_17800</name>
</gene>
<evidence type="ECO:0000313" key="4">
    <source>
        <dbReference type="Proteomes" id="UP001500213"/>
    </source>
</evidence>
<keyword evidence="4" id="KW-1185">Reference proteome</keyword>
<evidence type="ECO:0000313" key="3">
    <source>
        <dbReference type="EMBL" id="GAA4189643.1"/>
    </source>
</evidence>
<dbReference type="Proteomes" id="UP001500213">
    <property type="component" value="Unassembled WGS sequence"/>
</dbReference>
<evidence type="ECO:0000256" key="1">
    <source>
        <dbReference type="PROSITE-ProRule" id="PRU01251"/>
    </source>
</evidence>
<evidence type="ECO:0000259" key="2">
    <source>
        <dbReference type="PROSITE" id="PS51903"/>
    </source>
</evidence>
<name>A0ABP8ASP9_9MICO</name>
<dbReference type="Gene3D" id="1.10.1780.10">
    <property type="entry name" value="Clp, N-terminal domain"/>
    <property type="match status" value="1"/>
</dbReference>
<sequence>MFERFALATRVAVDDARYEAARRGDRRVGTEHLLITLLENDELAAAVGIDAEAARTAAEQLDRSALAAVGIELGEFAPGGRGRVGRFVPFTAGARQVMNGTLRHGVAEKARSLTPRHMMLALLERDAPDPAAQLLAALAVDAVAARDRLQAA</sequence>
<dbReference type="PROSITE" id="PS51903">
    <property type="entry name" value="CLP_R"/>
    <property type="match status" value="1"/>
</dbReference>
<reference evidence="4" key="1">
    <citation type="journal article" date="2019" name="Int. J. Syst. Evol. Microbiol.">
        <title>The Global Catalogue of Microorganisms (GCM) 10K type strain sequencing project: providing services to taxonomists for standard genome sequencing and annotation.</title>
        <authorList>
            <consortium name="The Broad Institute Genomics Platform"/>
            <consortium name="The Broad Institute Genome Sequencing Center for Infectious Disease"/>
            <person name="Wu L."/>
            <person name="Ma J."/>
        </authorList>
    </citation>
    <scope>NUCLEOTIDE SEQUENCE [LARGE SCALE GENOMIC DNA]</scope>
    <source>
        <strain evidence="4">JCM 17593</strain>
    </source>
</reference>
<dbReference type="EMBL" id="BAABBX010000014">
    <property type="protein sequence ID" value="GAA4189643.1"/>
    <property type="molecule type" value="Genomic_DNA"/>
</dbReference>
<organism evidence="3 4">
    <name type="scientific">Gryllotalpicola kribbensis</name>
    <dbReference type="NCBI Taxonomy" id="993084"/>
    <lineage>
        <taxon>Bacteria</taxon>
        <taxon>Bacillati</taxon>
        <taxon>Actinomycetota</taxon>
        <taxon>Actinomycetes</taxon>
        <taxon>Micrococcales</taxon>
        <taxon>Microbacteriaceae</taxon>
        <taxon>Gryllotalpicola</taxon>
    </lineage>
</organism>
<protein>
    <recommendedName>
        <fullName evidence="2">Clp R domain-containing protein</fullName>
    </recommendedName>
</protein>